<organism evidence="8 9">
    <name type="scientific">Candidatus Parvarchaeum acidophilus ARMAN-5</name>
    <dbReference type="NCBI Taxonomy" id="662762"/>
    <lineage>
        <taxon>Archaea</taxon>
        <taxon>Candidatus Parvarchaeota</taxon>
        <taxon>Candidatus Parvarchaeum</taxon>
    </lineage>
</organism>
<dbReference type="PROSITE" id="PS51352">
    <property type="entry name" value="THIOREDOXIN_2"/>
    <property type="match status" value="1"/>
</dbReference>
<evidence type="ECO:0000256" key="2">
    <source>
        <dbReference type="ARBA" id="ARBA00022982"/>
    </source>
</evidence>
<dbReference type="GO" id="GO:0015035">
    <property type="term" value="F:protein-disulfide reductase activity"/>
    <property type="evidence" value="ECO:0007669"/>
    <property type="project" value="InterPro"/>
</dbReference>
<dbReference type="CDD" id="cd02947">
    <property type="entry name" value="TRX_family"/>
    <property type="match status" value="1"/>
</dbReference>
<reference evidence="8 9" key="1">
    <citation type="journal article" date="2010" name="Proc. Natl. Acad. Sci. U.S.A.">
        <title>Enigmatic, ultrasmall, uncultivated Archaea.</title>
        <authorList>
            <person name="Baker B.J."/>
            <person name="Comolli L.R."/>
            <person name="Dick G.J."/>
            <person name="Hauser L.J."/>
            <person name="Hyatt D."/>
            <person name="Dill B.D."/>
            <person name="Land M.L."/>
            <person name="Verberkmoes N.C."/>
            <person name="Hettich R.L."/>
            <person name="Banfield J.F."/>
        </authorList>
    </citation>
    <scope>NUCLEOTIDE SEQUENCE [LARGE SCALE GENOMIC DNA]</scope>
</reference>
<dbReference type="PANTHER" id="PTHR45663:SF11">
    <property type="entry name" value="GEO12009P1"/>
    <property type="match status" value="1"/>
</dbReference>
<protein>
    <submittedName>
        <fullName evidence="8">Thioredoxin</fullName>
    </submittedName>
</protein>
<evidence type="ECO:0000256" key="3">
    <source>
        <dbReference type="ARBA" id="ARBA00023157"/>
    </source>
</evidence>
<dbReference type="FunFam" id="3.40.30.10:FF:000001">
    <property type="entry name" value="Thioredoxin"/>
    <property type="match status" value="1"/>
</dbReference>
<dbReference type="PANTHER" id="PTHR45663">
    <property type="entry name" value="GEO12009P1"/>
    <property type="match status" value="1"/>
</dbReference>
<feature type="disulfide bond" description="Redox-active" evidence="6">
    <location>
        <begin position="30"/>
        <end position="33"/>
    </location>
</feature>
<dbReference type="InterPro" id="IPR036249">
    <property type="entry name" value="Thioredoxin-like_sf"/>
</dbReference>
<feature type="site" description="Deprotonates C-terminal active site Cys" evidence="5">
    <location>
        <position position="24"/>
    </location>
</feature>
<keyword evidence="2" id="KW-0249">Electron transport</keyword>
<keyword evidence="3 6" id="KW-1015">Disulfide bond</keyword>
<dbReference type="GO" id="GO:0005737">
    <property type="term" value="C:cytoplasm"/>
    <property type="evidence" value="ECO:0007669"/>
    <property type="project" value="TreeGrafter"/>
</dbReference>
<evidence type="ECO:0000256" key="6">
    <source>
        <dbReference type="PIRSR" id="PIRSR000077-4"/>
    </source>
</evidence>
<dbReference type="NCBIfam" id="TIGR01068">
    <property type="entry name" value="thioredoxin"/>
    <property type="match status" value="1"/>
</dbReference>
<feature type="active site" description="Nucleophile" evidence="5">
    <location>
        <position position="33"/>
    </location>
</feature>
<dbReference type="AlphaFoldDB" id="A0A6P3CVG4"/>
<evidence type="ECO:0000256" key="1">
    <source>
        <dbReference type="ARBA" id="ARBA00022448"/>
    </source>
</evidence>
<sequence>MEDIKGEAQFEKDVLKSSTPVLVDLWAPWCMPCRWYSPIIEKTAEEMKDKFKLVKVNIDENQEIAAKYGVEAIPTTLLIEGGEVKASVVGAMQADQLKGWLGKNL</sequence>
<dbReference type="PRINTS" id="PR00421">
    <property type="entry name" value="THIOREDOXIN"/>
</dbReference>
<evidence type="ECO:0000259" key="7">
    <source>
        <dbReference type="PROSITE" id="PS51352"/>
    </source>
</evidence>
<gene>
    <name evidence="8" type="ORF">BJBARM5_1990</name>
</gene>
<dbReference type="InterPro" id="IPR005746">
    <property type="entry name" value="Thioredoxin"/>
</dbReference>
<dbReference type="InterPro" id="IPR013766">
    <property type="entry name" value="Thioredoxin_domain"/>
</dbReference>
<accession>A0A6P3CVG4</accession>
<dbReference type="Proteomes" id="UP000009376">
    <property type="component" value="Unassembled WGS sequence"/>
</dbReference>
<evidence type="ECO:0000256" key="4">
    <source>
        <dbReference type="ARBA" id="ARBA00023284"/>
    </source>
</evidence>
<keyword evidence="4 6" id="KW-0676">Redox-active center</keyword>
<feature type="site" description="Contributes to redox potential value" evidence="5">
    <location>
        <position position="32"/>
    </location>
</feature>
<evidence type="ECO:0000313" key="8">
    <source>
        <dbReference type="EMBL" id="EFD92190.1"/>
    </source>
</evidence>
<keyword evidence="1" id="KW-0813">Transport</keyword>
<evidence type="ECO:0000256" key="5">
    <source>
        <dbReference type="PIRSR" id="PIRSR000077-1"/>
    </source>
</evidence>
<feature type="active site" description="Nucleophile" evidence="5">
    <location>
        <position position="30"/>
    </location>
</feature>
<name>A0A6P3CVG4_PARA5</name>
<dbReference type="SUPFAM" id="SSF52833">
    <property type="entry name" value="Thioredoxin-like"/>
    <property type="match status" value="1"/>
</dbReference>
<feature type="domain" description="Thioredoxin" evidence="7">
    <location>
        <begin position="1"/>
        <end position="105"/>
    </location>
</feature>
<proteinExistence type="predicted"/>
<evidence type="ECO:0000313" key="9">
    <source>
        <dbReference type="Proteomes" id="UP000009376"/>
    </source>
</evidence>
<dbReference type="EMBL" id="GG745616">
    <property type="protein sequence ID" value="EFD92190.1"/>
    <property type="molecule type" value="Genomic_DNA"/>
</dbReference>
<dbReference type="Pfam" id="PF00085">
    <property type="entry name" value="Thioredoxin"/>
    <property type="match status" value="1"/>
</dbReference>
<feature type="site" description="Contributes to redox potential value" evidence="5">
    <location>
        <position position="31"/>
    </location>
</feature>
<dbReference type="PIRSF" id="PIRSF000077">
    <property type="entry name" value="Thioredoxin"/>
    <property type="match status" value="1"/>
</dbReference>
<dbReference type="Gene3D" id="3.40.30.10">
    <property type="entry name" value="Glutaredoxin"/>
    <property type="match status" value="1"/>
</dbReference>